<organism evidence="2 3">
    <name type="scientific">Colletotrichum simmondsii</name>
    <dbReference type="NCBI Taxonomy" id="703756"/>
    <lineage>
        <taxon>Eukaryota</taxon>
        <taxon>Fungi</taxon>
        <taxon>Dikarya</taxon>
        <taxon>Ascomycota</taxon>
        <taxon>Pezizomycotina</taxon>
        <taxon>Sordariomycetes</taxon>
        <taxon>Hypocreomycetidae</taxon>
        <taxon>Glomerellales</taxon>
        <taxon>Glomerellaceae</taxon>
        <taxon>Colletotrichum</taxon>
        <taxon>Colletotrichum acutatum species complex</taxon>
    </lineage>
</organism>
<feature type="compositionally biased region" description="Basic and acidic residues" evidence="1">
    <location>
        <begin position="237"/>
        <end position="252"/>
    </location>
</feature>
<keyword evidence="3" id="KW-1185">Reference proteome</keyword>
<accession>A0A135TDB5</accession>
<sequence length="261" mass="30066">MIAMATHQCLDFSNVTICALIRCAFGTLRFADSDPVSGERKRERERPEWWCQLPKFCKVRYCSSIRYHRIPIRQPTRVWQHPYLGHGIYRIFVSTALRGRKLATEVLSYHHLQTVHRRLPIKSTFCQPPLSFLGQERLAGWRLSSSKQGQEFPFHGIKLWKLATGAYIRMQKPKRPAAAASTMSSRHTFDRHLQGFNGEPVAQVMCHSYSFCLVTLSAIDTERLGGTDPRTAPTVTRKVEDEERNGPTERRKVIFGRGRTH</sequence>
<dbReference type="AlphaFoldDB" id="A0A135TDB5"/>
<name>A0A135TDB5_9PEZI</name>
<evidence type="ECO:0000313" key="2">
    <source>
        <dbReference type="EMBL" id="KXH46173.1"/>
    </source>
</evidence>
<feature type="region of interest" description="Disordered" evidence="1">
    <location>
        <begin position="223"/>
        <end position="261"/>
    </location>
</feature>
<dbReference type="Proteomes" id="UP000070328">
    <property type="component" value="Unassembled WGS sequence"/>
</dbReference>
<proteinExistence type="predicted"/>
<gene>
    <name evidence="2" type="ORF">CSIM01_11077</name>
</gene>
<comment type="caution">
    <text evidence="2">The sequence shown here is derived from an EMBL/GenBank/DDBJ whole genome shotgun (WGS) entry which is preliminary data.</text>
</comment>
<reference evidence="2 3" key="1">
    <citation type="submission" date="2014-02" db="EMBL/GenBank/DDBJ databases">
        <title>The genome sequence of Colletotrichum simmondsii CBS122122.</title>
        <authorList>
            <person name="Baroncelli R."/>
            <person name="Thon M.R."/>
        </authorList>
    </citation>
    <scope>NUCLEOTIDE SEQUENCE [LARGE SCALE GENOMIC DNA]</scope>
    <source>
        <strain evidence="2 3">CBS122122</strain>
    </source>
</reference>
<dbReference type="EMBL" id="JFBX01000197">
    <property type="protein sequence ID" value="KXH46173.1"/>
    <property type="molecule type" value="Genomic_DNA"/>
</dbReference>
<evidence type="ECO:0000313" key="3">
    <source>
        <dbReference type="Proteomes" id="UP000070328"/>
    </source>
</evidence>
<evidence type="ECO:0000256" key="1">
    <source>
        <dbReference type="SAM" id="MobiDB-lite"/>
    </source>
</evidence>
<protein>
    <submittedName>
        <fullName evidence="2">Uncharacterized protein</fullName>
    </submittedName>
</protein>